<gene>
    <name evidence="3" type="ORF">WQQ_32320</name>
</gene>
<dbReference type="EMBL" id="AKGD01000002">
    <property type="protein sequence ID" value="EIT69650.1"/>
    <property type="molecule type" value="Genomic_DNA"/>
</dbReference>
<dbReference type="PANTHER" id="PTHR36121:SF1">
    <property type="entry name" value="PROTEIN SXY"/>
    <property type="match status" value="1"/>
</dbReference>
<dbReference type="Proteomes" id="UP000003704">
    <property type="component" value="Unassembled WGS sequence"/>
</dbReference>
<evidence type="ECO:0000313" key="3">
    <source>
        <dbReference type="EMBL" id="EIT69650.1"/>
    </source>
</evidence>
<dbReference type="Pfam" id="PF04993">
    <property type="entry name" value="TfoX_N"/>
    <property type="match status" value="1"/>
</dbReference>
<dbReference type="InterPro" id="IPR047525">
    <property type="entry name" value="TfoX-like"/>
</dbReference>
<feature type="domain" description="TfoX N-terminal" evidence="2">
    <location>
        <begin position="11"/>
        <end position="102"/>
    </location>
</feature>
<feature type="region of interest" description="Disordered" evidence="1">
    <location>
        <begin position="107"/>
        <end position="135"/>
    </location>
</feature>
<dbReference type="OrthoDB" id="8687154at2"/>
<accession>I8T6T9</accession>
<evidence type="ECO:0000313" key="4">
    <source>
        <dbReference type="Proteomes" id="UP000003704"/>
    </source>
</evidence>
<dbReference type="RefSeq" id="WP_007186171.1">
    <property type="nucleotide sequence ID" value="NZ_AKGD01000002.1"/>
</dbReference>
<proteinExistence type="predicted"/>
<dbReference type="InterPro" id="IPR007076">
    <property type="entry name" value="TfoX_N"/>
</dbReference>
<evidence type="ECO:0000256" key="1">
    <source>
        <dbReference type="SAM" id="MobiDB-lite"/>
    </source>
</evidence>
<evidence type="ECO:0000259" key="2">
    <source>
        <dbReference type="Pfam" id="PF04993"/>
    </source>
</evidence>
<comment type="caution">
    <text evidence="3">The sequence shown here is derived from an EMBL/GenBank/DDBJ whole genome shotgun (WGS) entry which is preliminary data.</text>
</comment>
<dbReference type="STRING" id="1172194.WQQ_32320"/>
<sequence length="135" mass="15362">MSSFVDHLLGLLADFAPVRAKRMFGGHGLFIDELMIAIVIDDVLYLKVDDDNRERFVERGLAPFEYEARGRRVSLSYYRAPEELFDEAEIAIEWARSAFEAALRSRAAPKPRAARKVAAKKIAPRKVAKQPTKKR</sequence>
<dbReference type="AlphaFoldDB" id="I8T6T9"/>
<dbReference type="PANTHER" id="PTHR36121">
    <property type="entry name" value="PROTEIN SXY"/>
    <property type="match status" value="1"/>
</dbReference>
<dbReference type="SUPFAM" id="SSF159894">
    <property type="entry name" value="YgaC/TfoX-N like"/>
    <property type="match status" value="1"/>
</dbReference>
<name>I8T6T9_9GAMM</name>
<dbReference type="Gene3D" id="3.30.1460.30">
    <property type="entry name" value="YgaC/TfoX-N like chaperone"/>
    <property type="match status" value="1"/>
</dbReference>
<keyword evidence="4" id="KW-1185">Reference proteome</keyword>
<organism evidence="3 4">
    <name type="scientific">Hydrocarboniphaga effusa AP103</name>
    <dbReference type="NCBI Taxonomy" id="1172194"/>
    <lineage>
        <taxon>Bacteria</taxon>
        <taxon>Pseudomonadati</taxon>
        <taxon>Pseudomonadota</taxon>
        <taxon>Gammaproteobacteria</taxon>
        <taxon>Nevskiales</taxon>
        <taxon>Nevskiaceae</taxon>
        <taxon>Hydrocarboniphaga</taxon>
    </lineage>
</organism>
<reference evidence="3 4" key="1">
    <citation type="journal article" date="2012" name="J. Bacteriol.">
        <title>Genome Sequence of n-Alkane-Degrading Hydrocarboniphaga effusa Strain AP103T (ATCC BAA-332T).</title>
        <authorList>
            <person name="Chang H.K."/>
            <person name="Zylstra G.J."/>
            <person name="Chae J.C."/>
        </authorList>
    </citation>
    <scope>NUCLEOTIDE SEQUENCE [LARGE SCALE GENOMIC DNA]</scope>
    <source>
        <strain evidence="3 4">AP103</strain>
    </source>
</reference>
<protein>
    <submittedName>
        <fullName evidence="3">DNA transformation protein</fullName>
    </submittedName>
</protein>